<dbReference type="EMBL" id="JADIMZ010000155">
    <property type="protein sequence ID" value="MBO8433605.1"/>
    <property type="molecule type" value="Genomic_DNA"/>
</dbReference>
<accession>A0A9D9DV95</accession>
<feature type="non-terminal residue" evidence="1">
    <location>
        <position position="1"/>
    </location>
</feature>
<evidence type="ECO:0000313" key="2">
    <source>
        <dbReference type="Proteomes" id="UP000823612"/>
    </source>
</evidence>
<proteinExistence type="predicted"/>
<gene>
    <name evidence="1" type="ORF">IAB08_10000</name>
</gene>
<sequence>TIAYTDSHYTGTVAFALTVAEPLNPSSIEQGGDAGVKVYTVSDAIRVYTPDRERVSIFSLSGAMLRTEEQVGIRDYTGLPHGVYIVRVGSRSWKLWL</sequence>
<name>A0A9D9DV95_9BACT</name>
<evidence type="ECO:0000313" key="1">
    <source>
        <dbReference type="EMBL" id="MBO8433605.1"/>
    </source>
</evidence>
<reference evidence="1" key="2">
    <citation type="journal article" date="2021" name="PeerJ">
        <title>Extensive microbial diversity within the chicken gut microbiome revealed by metagenomics and culture.</title>
        <authorList>
            <person name="Gilroy R."/>
            <person name="Ravi A."/>
            <person name="Getino M."/>
            <person name="Pursley I."/>
            <person name="Horton D.L."/>
            <person name="Alikhan N.F."/>
            <person name="Baker D."/>
            <person name="Gharbi K."/>
            <person name="Hall N."/>
            <person name="Watson M."/>
            <person name="Adriaenssens E.M."/>
            <person name="Foster-Nyarko E."/>
            <person name="Jarju S."/>
            <person name="Secka A."/>
            <person name="Antonio M."/>
            <person name="Oren A."/>
            <person name="Chaudhuri R.R."/>
            <person name="La Ragione R."/>
            <person name="Hildebrand F."/>
            <person name="Pallen M.J."/>
        </authorList>
    </citation>
    <scope>NUCLEOTIDE SEQUENCE</scope>
    <source>
        <strain evidence="1">2889</strain>
    </source>
</reference>
<dbReference type="Proteomes" id="UP000823612">
    <property type="component" value="Unassembled WGS sequence"/>
</dbReference>
<comment type="caution">
    <text evidence="1">The sequence shown here is derived from an EMBL/GenBank/DDBJ whole genome shotgun (WGS) entry which is preliminary data.</text>
</comment>
<protein>
    <submittedName>
        <fullName evidence="1">Uncharacterized protein</fullName>
    </submittedName>
</protein>
<organism evidence="1 2">
    <name type="scientific">Candidatus Pullibacteroides excrementavium</name>
    <dbReference type="NCBI Taxonomy" id="2840905"/>
    <lineage>
        <taxon>Bacteria</taxon>
        <taxon>Pseudomonadati</taxon>
        <taxon>Bacteroidota</taxon>
        <taxon>Bacteroidia</taxon>
        <taxon>Bacteroidales</taxon>
        <taxon>Candidatus Pullibacteroides</taxon>
    </lineage>
</organism>
<reference evidence="1" key="1">
    <citation type="submission" date="2020-10" db="EMBL/GenBank/DDBJ databases">
        <authorList>
            <person name="Gilroy R."/>
        </authorList>
    </citation>
    <scope>NUCLEOTIDE SEQUENCE</scope>
    <source>
        <strain evidence="1">2889</strain>
    </source>
</reference>
<dbReference type="AlphaFoldDB" id="A0A9D9DV95"/>